<keyword evidence="10 12" id="KW-0143">Chaperone</keyword>
<dbReference type="Pfam" id="PF02096">
    <property type="entry name" value="60KD_IMP"/>
    <property type="match status" value="1"/>
</dbReference>
<dbReference type="Proteomes" id="UP000035553">
    <property type="component" value="Unassembled WGS sequence"/>
</dbReference>
<keyword evidence="7 12" id="KW-1133">Transmembrane helix</keyword>
<evidence type="ECO:0000256" key="3">
    <source>
        <dbReference type="ARBA" id="ARBA00022475"/>
    </source>
</evidence>
<protein>
    <recommendedName>
        <fullName evidence="12">Membrane protein insertase YidC</fullName>
    </recommendedName>
    <alternativeName>
        <fullName evidence="12">Foldase YidC</fullName>
    </alternativeName>
    <alternativeName>
        <fullName evidence="12">Membrane integrase YidC</fullName>
    </alternativeName>
    <alternativeName>
        <fullName evidence="12">Membrane protein YidC</fullName>
    </alternativeName>
</protein>
<keyword evidence="11 12" id="KW-0449">Lipoprotein</keyword>
<dbReference type="OrthoDB" id="9780552at2"/>
<feature type="chain" id="PRO_5039232327" description="Membrane protein insertase YidC" evidence="13">
    <location>
        <begin position="20"/>
        <end position="259"/>
    </location>
</feature>
<dbReference type="GO" id="GO:0015031">
    <property type="term" value="P:protein transport"/>
    <property type="evidence" value="ECO:0007669"/>
    <property type="project" value="UniProtKB-KW"/>
</dbReference>
<feature type="domain" description="Membrane insertase YidC/Oxa/ALB C-terminal" evidence="14">
    <location>
        <begin position="59"/>
        <end position="241"/>
    </location>
</feature>
<keyword evidence="5 12" id="KW-0732">Signal</keyword>
<organism evidence="15 16">
    <name type="scientific">Sporolactobacillus inulinus CASD</name>
    <dbReference type="NCBI Taxonomy" id="1069536"/>
    <lineage>
        <taxon>Bacteria</taxon>
        <taxon>Bacillati</taxon>
        <taxon>Bacillota</taxon>
        <taxon>Bacilli</taxon>
        <taxon>Bacillales</taxon>
        <taxon>Sporolactobacillaceae</taxon>
        <taxon>Sporolactobacillus</taxon>
    </lineage>
</organism>
<dbReference type="PANTHER" id="PTHR12428:SF65">
    <property type="entry name" value="CYTOCHROME C OXIDASE ASSEMBLY PROTEIN COX18, MITOCHONDRIAL"/>
    <property type="match status" value="1"/>
</dbReference>
<evidence type="ECO:0000313" key="16">
    <source>
        <dbReference type="Proteomes" id="UP000035553"/>
    </source>
</evidence>
<accession>A0A0U1QSJ4</accession>
<dbReference type="InterPro" id="IPR001708">
    <property type="entry name" value="YidC/ALB3/OXA1/COX18"/>
</dbReference>
<dbReference type="EMBL" id="AFVQ02000012">
    <property type="protein sequence ID" value="KLI03771.1"/>
    <property type="molecule type" value="Genomic_DNA"/>
</dbReference>
<dbReference type="HAMAP" id="MF_01811">
    <property type="entry name" value="YidC_type2"/>
    <property type="match status" value="1"/>
</dbReference>
<evidence type="ECO:0000256" key="9">
    <source>
        <dbReference type="ARBA" id="ARBA00023139"/>
    </source>
</evidence>
<evidence type="ECO:0000256" key="1">
    <source>
        <dbReference type="ARBA" id="ARBA00004651"/>
    </source>
</evidence>
<gene>
    <name evidence="12" type="primary">yidC</name>
    <name evidence="15" type="ORF">SINU_01055</name>
</gene>
<dbReference type="InterPro" id="IPR047196">
    <property type="entry name" value="YidC_ALB_C"/>
</dbReference>
<dbReference type="GO" id="GO:0051205">
    <property type="term" value="P:protein insertion into membrane"/>
    <property type="evidence" value="ECO:0007669"/>
    <property type="project" value="TreeGrafter"/>
</dbReference>
<keyword evidence="6 12" id="KW-0653">Protein transport</keyword>
<dbReference type="NCBIfam" id="NF002803">
    <property type="entry name" value="PRK02944.1"/>
    <property type="match status" value="1"/>
</dbReference>
<evidence type="ECO:0000256" key="11">
    <source>
        <dbReference type="ARBA" id="ARBA00023288"/>
    </source>
</evidence>
<dbReference type="InterPro" id="IPR028055">
    <property type="entry name" value="YidC/Oxa/ALB_C"/>
</dbReference>
<feature type="transmembrane region" description="Helical" evidence="12">
    <location>
        <begin position="170"/>
        <end position="190"/>
    </location>
</feature>
<keyword evidence="9" id="KW-0564">Palmitate</keyword>
<dbReference type="PRINTS" id="PR00701">
    <property type="entry name" value="60KDINNERMP"/>
</dbReference>
<evidence type="ECO:0000256" key="2">
    <source>
        <dbReference type="ARBA" id="ARBA00022448"/>
    </source>
</evidence>
<evidence type="ECO:0000256" key="12">
    <source>
        <dbReference type="HAMAP-Rule" id="MF_01811"/>
    </source>
</evidence>
<comment type="similarity">
    <text evidence="12">Belongs to the OXA1/ALB3/YidC family. Type 2 subfamily.</text>
</comment>
<comment type="function">
    <text evidence="12">Required for the insertion and/or proper folding and/or complex formation of integral membrane proteins into the membrane. Involved in integration of membrane proteins that insert both dependently and independently of the Sec translocase complex, as well as at least some lipoproteins.</text>
</comment>
<dbReference type="CDD" id="cd20070">
    <property type="entry name" value="5TM_YidC_Alb3"/>
    <property type="match status" value="1"/>
</dbReference>
<keyword evidence="4 12" id="KW-0812">Transmembrane</keyword>
<proteinExistence type="inferred from homology"/>
<comment type="caution">
    <text evidence="15">The sequence shown here is derived from an EMBL/GenBank/DDBJ whole genome shotgun (WGS) entry which is preliminary data.</text>
</comment>
<keyword evidence="8 12" id="KW-0472">Membrane</keyword>
<feature type="transmembrane region" description="Helical" evidence="12">
    <location>
        <begin position="128"/>
        <end position="150"/>
    </location>
</feature>
<evidence type="ECO:0000256" key="7">
    <source>
        <dbReference type="ARBA" id="ARBA00022989"/>
    </source>
</evidence>
<comment type="subcellular location">
    <subcellularLocation>
        <location evidence="1 12">Cell membrane</location>
        <topology evidence="1 12">Multi-pass membrane protein</topology>
    </subcellularLocation>
</comment>
<keyword evidence="2 12" id="KW-0813">Transport</keyword>
<dbReference type="STRING" id="1069536.SINU_01055"/>
<dbReference type="GO" id="GO:0032977">
    <property type="term" value="F:membrane insertase activity"/>
    <property type="evidence" value="ECO:0007669"/>
    <property type="project" value="InterPro"/>
</dbReference>
<evidence type="ECO:0000259" key="14">
    <source>
        <dbReference type="Pfam" id="PF02096"/>
    </source>
</evidence>
<feature type="transmembrane region" description="Helical" evidence="12">
    <location>
        <begin position="202"/>
        <end position="218"/>
    </location>
</feature>
<feature type="transmembrane region" description="Helical" evidence="12">
    <location>
        <begin position="47"/>
        <end position="74"/>
    </location>
</feature>
<evidence type="ECO:0000256" key="8">
    <source>
        <dbReference type="ARBA" id="ARBA00023136"/>
    </source>
</evidence>
<keyword evidence="3 12" id="KW-1003">Cell membrane</keyword>
<evidence type="ECO:0000256" key="4">
    <source>
        <dbReference type="ARBA" id="ARBA00022692"/>
    </source>
</evidence>
<evidence type="ECO:0000256" key="5">
    <source>
        <dbReference type="ARBA" id="ARBA00022729"/>
    </source>
</evidence>
<dbReference type="AlphaFoldDB" id="A0A0U1QSJ4"/>
<dbReference type="GO" id="GO:0005886">
    <property type="term" value="C:plasma membrane"/>
    <property type="evidence" value="ECO:0007669"/>
    <property type="project" value="UniProtKB-SubCell"/>
</dbReference>
<keyword evidence="16" id="KW-1185">Reference proteome</keyword>
<dbReference type="NCBIfam" id="TIGR03592">
    <property type="entry name" value="yidC_oxa1_cterm"/>
    <property type="match status" value="1"/>
</dbReference>
<sequence>MKKKLFAVSSLVLMAALLAGCTDLNKPINDSSTGFWSQWFVLPLSKFIISVAHLFWNSYGLAIIITTIIVRLVLLPLMAKQVKSSQAMQQLQPKIKALQEKYSSKDQNTQKKLQEEQMKLFQEHSVNPLAGCLPILIQMPILFAFYQAIMRTSEIKTQSFLWFQLGSADPFYILPIIAAATTFLQQKIMIGRMGNTNPQMSMMLYVFPIMIAVPAFYFPSALALYWVVGNIFMIFQTYIIYEKQDDNKDSKAVGGAKQK</sequence>
<dbReference type="PANTHER" id="PTHR12428">
    <property type="entry name" value="OXA1"/>
    <property type="match status" value="1"/>
</dbReference>
<evidence type="ECO:0000256" key="13">
    <source>
        <dbReference type="SAM" id="SignalP"/>
    </source>
</evidence>
<feature type="signal peptide" evidence="13">
    <location>
        <begin position="1"/>
        <end position="19"/>
    </location>
</feature>
<evidence type="ECO:0000313" key="15">
    <source>
        <dbReference type="EMBL" id="KLI03771.1"/>
    </source>
</evidence>
<evidence type="ECO:0000256" key="10">
    <source>
        <dbReference type="ARBA" id="ARBA00023186"/>
    </source>
</evidence>
<dbReference type="PROSITE" id="PS51257">
    <property type="entry name" value="PROKAR_LIPOPROTEIN"/>
    <property type="match status" value="1"/>
</dbReference>
<evidence type="ECO:0000256" key="6">
    <source>
        <dbReference type="ARBA" id="ARBA00022927"/>
    </source>
</evidence>
<dbReference type="InterPro" id="IPR023060">
    <property type="entry name" value="YidC/YidC1/YidC2_Firmicutes"/>
</dbReference>
<dbReference type="RefSeq" id="WP_010025611.1">
    <property type="nucleotide sequence ID" value="NZ_AFVQ02000012.1"/>
</dbReference>
<name>A0A0U1QSJ4_9BACL</name>
<reference evidence="15 16" key="1">
    <citation type="journal article" date="2011" name="J. Bacteriol.">
        <title>Draft genome sequence of Sporolactobacillus inulinus strain CASD, an efficient D-lactic acid-producing bacterium with high-concentration lactate tolerance capability.</title>
        <authorList>
            <person name="Yu B."/>
            <person name="Su F."/>
            <person name="Wang L."/>
            <person name="Xu K."/>
            <person name="Zhao B."/>
            <person name="Xu P."/>
        </authorList>
    </citation>
    <scope>NUCLEOTIDE SEQUENCE [LARGE SCALE GENOMIC DNA]</scope>
    <source>
        <strain evidence="15 16">CASD</strain>
    </source>
</reference>